<feature type="transmembrane region" description="Helical" evidence="12">
    <location>
        <begin position="692"/>
        <end position="713"/>
    </location>
</feature>
<dbReference type="GO" id="GO:0005886">
    <property type="term" value="C:plasma membrane"/>
    <property type="evidence" value="ECO:0007669"/>
    <property type="project" value="EnsemblFungi"/>
</dbReference>
<dbReference type="eggNOG" id="KOG2125">
    <property type="taxonomic scope" value="Eukaryota"/>
</dbReference>
<dbReference type="Pfam" id="PF01663">
    <property type="entry name" value="Phosphodiest"/>
    <property type="match status" value="1"/>
</dbReference>
<evidence type="ECO:0000256" key="9">
    <source>
        <dbReference type="ARBA" id="ARBA00022989"/>
    </source>
</evidence>
<dbReference type="GO" id="GO:0005789">
    <property type="term" value="C:endoplasmic reticulum membrane"/>
    <property type="evidence" value="ECO:0007669"/>
    <property type="project" value="UniProtKB-SubCell"/>
</dbReference>
<dbReference type="GO" id="GO:0051267">
    <property type="term" value="F:CP2 mannose-ethanolamine phosphotransferase activity"/>
    <property type="evidence" value="ECO:0007669"/>
    <property type="project" value="EnsemblFungi"/>
</dbReference>
<keyword evidence="15" id="KW-1185">Reference proteome</keyword>
<dbReference type="KEGG" id="spaa:SPAPADRAFT_131962"/>
<dbReference type="InterPro" id="IPR017850">
    <property type="entry name" value="Alkaline_phosphatase_core_sf"/>
</dbReference>
<dbReference type="InterPro" id="IPR037674">
    <property type="entry name" value="PIG-G_N"/>
</dbReference>
<proteinExistence type="inferred from homology"/>
<dbReference type="InterPro" id="IPR039527">
    <property type="entry name" value="PIGG/GPI7"/>
</dbReference>
<feature type="transmembrane region" description="Helical" evidence="12">
    <location>
        <begin position="9"/>
        <end position="31"/>
    </location>
</feature>
<protein>
    <recommendedName>
        <fullName evidence="4 12">GPI ethanolamine phosphate transferase 2</fullName>
    </recommendedName>
</protein>
<comment type="pathway">
    <text evidence="2 12">Glycolipid biosynthesis; glycosylphosphatidylinositol-anchor biosynthesis.</text>
</comment>
<comment type="similarity">
    <text evidence="3 12">Belongs to the PIGG/PIGN/PIGO family. PIGG subfamily.</text>
</comment>
<feature type="domain" description="GPI ethanolamine phosphate transferase 2 C-terminal" evidence="13">
    <location>
        <begin position="405"/>
        <end position="890"/>
    </location>
</feature>
<dbReference type="EMBL" id="GL996499">
    <property type="protein sequence ID" value="EGW35075.1"/>
    <property type="molecule type" value="Genomic_DNA"/>
</dbReference>
<feature type="transmembrane region" description="Helical" evidence="12">
    <location>
        <begin position="447"/>
        <end position="466"/>
    </location>
</feature>
<dbReference type="AlphaFoldDB" id="G3AFT6"/>
<gene>
    <name evidence="14" type="ORF">SPAPADRAFT_131962</name>
</gene>
<evidence type="ECO:0000256" key="2">
    <source>
        <dbReference type="ARBA" id="ARBA00004687"/>
    </source>
</evidence>
<keyword evidence="9 12" id="KW-1133">Transmembrane helix</keyword>
<keyword evidence="11" id="KW-0325">Glycoprotein</keyword>
<reference evidence="14 15" key="1">
    <citation type="journal article" date="2011" name="Proc. Natl. Acad. Sci. U.S.A.">
        <title>Comparative genomics of xylose-fermenting fungi for enhanced biofuel production.</title>
        <authorList>
            <person name="Wohlbach D.J."/>
            <person name="Kuo A."/>
            <person name="Sato T.K."/>
            <person name="Potts K.M."/>
            <person name="Salamov A.A."/>
            <person name="LaButti K.M."/>
            <person name="Sun H."/>
            <person name="Clum A."/>
            <person name="Pangilinan J.L."/>
            <person name="Lindquist E.A."/>
            <person name="Lucas S."/>
            <person name="Lapidus A."/>
            <person name="Jin M."/>
            <person name="Gunawan C."/>
            <person name="Balan V."/>
            <person name="Dale B.E."/>
            <person name="Jeffries T.W."/>
            <person name="Zinkel R."/>
            <person name="Barry K.W."/>
            <person name="Grigoriev I.V."/>
            <person name="Gasch A.P."/>
        </authorList>
    </citation>
    <scope>NUCLEOTIDE SEQUENCE [LARGE SCALE GENOMIC DNA]</scope>
    <source>
        <strain evidence="15">NRRL Y-27907 / 11-Y1</strain>
    </source>
</reference>
<dbReference type="Pfam" id="PF19316">
    <property type="entry name" value="PIGO_PIGG"/>
    <property type="match status" value="1"/>
</dbReference>
<evidence type="ECO:0000256" key="8">
    <source>
        <dbReference type="ARBA" id="ARBA00022824"/>
    </source>
</evidence>
<evidence type="ECO:0000256" key="5">
    <source>
        <dbReference type="ARBA" id="ARBA00022502"/>
    </source>
</evidence>
<evidence type="ECO:0000256" key="1">
    <source>
        <dbReference type="ARBA" id="ARBA00004477"/>
    </source>
</evidence>
<dbReference type="InterPro" id="IPR002591">
    <property type="entry name" value="Phosphodiest/P_Trfase"/>
</dbReference>
<feature type="transmembrane region" description="Helical" evidence="12">
    <location>
        <begin position="413"/>
        <end position="435"/>
    </location>
</feature>
<dbReference type="OMA" id="SWNQTGQ"/>
<evidence type="ECO:0000256" key="3">
    <source>
        <dbReference type="ARBA" id="ARBA00005315"/>
    </source>
</evidence>
<dbReference type="InParanoid" id="G3AFT6"/>
<dbReference type="PANTHER" id="PTHR23072:SF0">
    <property type="entry name" value="GPI ETHANOLAMINE PHOSPHATE TRANSFERASE 2"/>
    <property type="match status" value="1"/>
</dbReference>
<evidence type="ECO:0000256" key="10">
    <source>
        <dbReference type="ARBA" id="ARBA00023136"/>
    </source>
</evidence>
<keyword evidence="10 12" id="KW-0472">Membrane</keyword>
<keyword evidence="5 12" id="KW-0337">GPI-anchor biosynthesis</keyword>
<feature type="transmembrane region" description="Helical" evidence="12">
    <location>
        <begin position="866"/>
        <end position="891"/>
    </location>
</feature>
<dbReference type="CDD" id="cd16024">
    <property type="entry name" value="GPI_EPT_2"/>
    <property type="match status" value="1"/>
</dbReference>
<dbReference type="Proteomes" id="UP000000709">
    <property type="component" value="Unassembled WGS sequence"/>
</dbReference>
<dbReference type="OrthoDB" id="272139at2759"/>
<name>G3AFT6_SPAPN</name>
<feature type="transmembrane region" description="Helical" evidence="12">
    <location>
        <begin position="725"/>
        <end position="743"/>
    </location>
</feature>
<evidence type="ECO:0000256" key="6">
    <source>
        <dbReference type="ARBA" id="ARBA00022679"/>
    </source>
</evidence>
<dbReference type="Gene3D" id="3.40.720.10">
    <property type="entry name" value="Alkaline Phosphatase, subunit A"/>
    <property type="match status" value="1"/>
</dbReference>
<evidence type="ECO:0000259" key="13">
    <source>
        <dbReference type="Pfam" id="PF19316"/>
    </source>
</evidence>
<evidence type="ECO:0000313" key="15">
    <source>
        <dbReference type="Proteomes" id="UP000000709"/>
    </source>
</evidence>
<dbReference type="HOGENOM" id="CLU_004770_0_0_1"/>
<feature type="transmembrane region" description="Helical" evidence="12">
    <location>
        <begin position="827"/>
        <end position="846"/>
    </location>
</feature>
<dbReference type="RefSeq" id="XP_007372487.1">
    <property type="nucleotide sequence ID" value="XM_007372425.1"/>
</dbReference>
<dbReference type="SUPFAM" id="SSF53649">
    <property type="entry name" value="Alkaline phosphatase-like"/>
    <property type="match status" value="1"/>
</dbReference>
<comment type="subcellular location">
    <subcellularLocation>
        <location evidence="1 12">Endoplasmic reticulum membrane</location>
        <topology evidence="1 12">Multi-pass membrane protein</topology>
    </subcellularLocation>
</comment>
<dbReference type="GeneID" id="18869624"/>
<dbReference type="PANTHER" id="PTHR23072">
    <property type="entry name" value="PHOSPHATIDYLINOSITOL GLYCAN-RELATED"/>
    <property type="match status" value="1"/>
</dbReference>
<organism evidence="15">
    <name type="scientific">Spathaspora passalidarum (strain NRRL Y-27907 / 11-Y1)</name>
    <dbReference type="NCBI Taxonomy" id="619300"/>
    <lineage>
        <taxon>Eukaryota</taxon>
        <taxon>Fungi</taxon>
        <taxon>Dikarya</taxon>
        <taxon>Ascomycota</taxon>
        <taxon>Saccharomycotina</taxon>
        <taxon>Pichiomycetes</taxon>
        <taxon>Debaryomycetaceae</taxon>
        <taxon>Spathaspora</taxon>
    </lineage>
</organism>
<keyword evidence="8 12" id="KW-0256">Endoplasmic reticulum</keyword>
<evidence type="ECO:0000256" key="12">
    <source>
        <dbReference type="RuleBase" id="RU367106"/>
    </source>
</evidence>
<dbReference type="FunCoup" id="G3AFT6">
    <property type="interactions" value="471"/>
</dbReference>
<feature type="transmembrane region" description="Helical" evidence="12">
    <location>
        <begin position="533"/>
        <end position="554"/>
    </location>
</feature>
<evidence type="ECO:0000256" key="7">
    <source>
        <dbReference type="ARBA" id="ARBA00022692"/>
    </source>
</evidence>
<dbReference type="UniPathway" id="UPA00196"/>
<sequence>MLKSITFRWIVQIILTVLNIVGLLLFFRGFFPSKVVLPGHNEFSSVSPFLNRGKPQFSKFVLMVVDAMRSDFCYSDTHSNFHFLHELINQGHAIPFTAFSNPPTVTLPRLKGITTGGTPNFLDAIVNINDDKSDTSQGLNSQDSWVYQFLHAGKKINFFGDDTWLRLFPDQFSEVDGTNSFFVSDFTEVDHNVTRHLDNQLSGNNWDGLILHYLGLDHIGHKGGPESVYMKSKQEEMDQVLKRLYTYAEKSREDIVIVLMGDHGMNEIGNHGGSSIGETSAALTFISPKFKQPGLVAPVSNVSDFAYYNKISQIDLVPTLSTLLNIPIPKNSLGIIARPVLELWPEKARLPILLENCKQVMDLYIAKYDDRTEVVEKWESLKAESSIDKVYEFLSDIQGDMAASATNYDYSDLFSGIGIVFGVTIVTIIIFNFYFLRSGNNDARLVFFYQMLVVIYAIHFHGSSLIEEEHQLWYFFTSVSLVYLGFVYFKSSNLAYLTLIFAGIRIIRSWNNSGQKYSSKYNIGYYLLNSNSALLWTLITLTYFIVTLSTYAQGAFVNTFTFSNTNTLSGAQDFGNMLTFITLFVVASMSYSFKLMQFYLDGNVLPPVARSIFSWAVDSYGVKLAQLNDHDAKIQLAEVCVSLSRMTVSAISFVLFIRIIVGRLRGIKWGTATDVTNLITMYLMHQSRVENIPIFAVLLVIKFAWARFTVDLLKRKQTLNIDHDILTITIITLCLQNLTFFSMGNTNSLATVDLSNAYNGIKAYDIIPVGVLTFISNFSGPVFWSLSSLQMLFEPSKAAWDIFSKKPITKDSITDLIFFPKLKKMILWVKTLTSLLFYSVAGVNLLGSCLNLRFHLFIWSVFSPKLLYFGVWVVLINFLVDLVVAGLVLLVM</sequence>
<accession>G3AFT6</accession>
<evidence type="ECO:0000313" key="14">
    <source>
        <dbReference type="EMBL" id="EGW35075.1"/>
    </source>
</evidence>
<dbReference type="STRING" id="619300.G3AFT6"/>
<keyword evidence="6 12" id="KW-0808">Transferase</keyword>
<dbReference type="InterPro" id="IPR045687">
    <property type="entry name" value="PIGG/GPI7_C"/>
</dbReference>
<keyword evidence="7 12" id="KW-0812">Transmembrane</keyword>
<evidence type="ECO:0000256" key="11">
    <source>
        <dbReference type="ARBA" id="ARBA00023180"/>
    </source>
</evidence>
<comment type="function">
    <text evidence="12">Ethanolamine phosphate transferase involved in glycosylphosphatidylinositol-anchor biosynthesis. Transfers ethanolamine phosphate to the GPI second mannose.</text>
</comment>
<dbReference type="GO" id="GO:0006506">
    <property type="term" value="P:GPI anchor biosynthetic process"/>
    <property type="evidence" value="ECO:0007669"/>
    <property type="project" value="UniProtKB-UniPathway"/>
</dbReference>
<evidence type="ECO:0000256" key="4">
    <source>
        <dbReference type="ARBA" id="ARBA00020830"/>
    </source>
</evidence>
<feature type="transmembrane region" description="Helical" evidence="12">
    <location>
        <begin position="574"/>
        <end position="593"/>
    </location>
</feature>